<dbReference type="KEGG" id="mfv:Mfer_0361"/>
<dbReference type="CDD" id="cd04181">
    <property type="entry name" value="NTP_transferase"/>
    <property type="match status" value="1"/>
</dbReference>
<dbReference type="EMBL" id="CP002278">
    <property type="protein sequence ID" value="ADP77163.1"/>
    <property type="molecule type" value="Genomic_DNA"/>
</dbReference>
<keyword evidence="4" id="KW-1185">Reference proteome</keyword>
<dbReference type="InterPro" id="IPR050486">
    <property type="entry name" value="Mannose-1P_guanyltransferase"/>
</dbReference>
<organism evidence="3 4">
    <name type="scientific">Methanothermus fervidus (strain ATCC 43054 / DSM 2088 / JCM 10308 / V24 S)</name>
    <dbReference type="NCBI Taxonomy" id="523846"/>
    <lineage>
        <taxon>Archaea</taxon>
        <taxon>Methanobacteriati</taxon>
        <taxon>Methanobacteriota</taxon>
        <taxon>Methanomada group</taxon>
        <taxon>Methanobacteria</taxon>
        <taxon>Methanobacteriales</taxon>
        <taxon>Methanothermaceae</taxon>
        <taxon>Methanothermus</taxon>
    </lineage>
</organism>
<keyword evidence="3" id="KW-0808">Transferase</keyword>
<dbReference type="GO" id="GO:0016740">
    <property type="term" value="F:transferase activity"/>
    <property type="evidence" value="ECO:0007669"/>
    <property type="project" value="UniProtKB-KW"/>
</dbReference>
<dbReference type="Gene3D" id="3.90.550.10">
    <property type="entry name" value="Spore Coat Polysaccharide Biosynthesis Protein SpsA, Chain A"/>
    <property type="match status" value="1"/>
</dbReference>
<evidence type="ECO:0000259" key="1">
    <source>
        <dbReference type="Pfam" id="PF00483"/>
    </source>
</evidence>
<name>E3GXY1_METFV</name>
<dbReference type="Pfam" id="PF00483">
    <property type="entry name" value="NTP_transferase"/>
    <property type="match status" value="1"/>
</dbReference>
<evidence type="ECO:0000313" key="3">
    <source>
        <dbReference type="EMBL" id="ADP77163.1"/>
    </source>
</evidence>
<dbReference type="HOGENOM" id="CLU_029499_2_2_2"/>
<dbReference type="InterPro" id="IPR013096">
    <property type="entry name" value="Cupin_2"/>
</dbReference>
<sequence length="335" mass="39474">MKSPVGMILCGGYGKRLRPITERIPKPLIEIKDGYTILDKQLFDFKSAGIDKVYLLTGFLSEKIKERYGDEYKGVKLEYVEEEKPLGTLNAIRLGMEHVEDDVECVIRNGDVVADLNLKKMIEMGRNSDYPLTIFITKMKSPYGIVEITGDRITSFKEKPYLKYYINGGIYFVKEKLDFEEFEKGDIEKTLFPKLARENKLGYYKEDDTFWMSVDTSKDLEEIRKEYENRTDKPWGYEKILIKTKKYLTKELFIKEDYRTSFHYHEKKDETMFIVKGSGYIEFEDKKQYFSKNDTIHIPPKTPHSIVATENLKIYEVSTPHLKDTVRIKDYYDVR</sequence>
<dbReference type="InterPro" id="IPR005835">
    <property type="entry name" value="NTP_transferase_dom"/>
</dbReference>
<dbReference type="Proteomes" id="UP000002315">
    <property type="component" value="Chromosome"/>
</dbReference>
<dbReference type="STRING" id="523846.Mfer_0361"/>
<evidence type="ECO:0000259" key="2">
    <source>
        <dbReference type="Pfam" id="PF07883"/>
    </source>
</evidence>
<dbReference type="Gene3D" id="2.60.120.10">
    <property type="entry name" value="Jelly Rolls"/>
    <property type="match status" value="1"/>
</dbReference>
<reference evidence="3 4" key="1">
    <citation type="journal article" date="2010" name="Stand. Genomic Sci.">
        <title>Complete genome sequence of Methanothermus fervidus type strain (V24S).</title>
        <authorList>
            <person name="Anderson I."/>
            <person name="Djao O.D."/>
            <person name="Misra M."/>
            <person name="Chertkov O."/>
            <person name="Nolan M."/>
            <person name="Lucas S."/>
            <person name="Lapidus A."/>
            <person name="Del Rio T.G."/>
            <person name="Tice H."/>
            <person name="Cheng J.F."/>
            <person name="Tapia R."/>
            <person name="Han C."/>
            <person name="Goodwin L."/>
            <person name="Pitluck S."/>
            <person name="Liolios K."/>
            <person name="Ivanova N."/>
            <person name="Mavromatis K."/>
            <person name="Mikhailova N."/>
            <person name="Pati A."/>
            <person name="Brambilla E."/>
            <person name="Chen A."/>
            <person name="Palaniappan K."/>
            <person name="Land M."/>
            <person name="Hauser L."/>
            <person name="Chang Y.J."/>
            <person name="Jeffries C.D."/>
            <person name="Sikorski J."/>
            <person name="Spring S."/>
            <person name="Rohde M."/>
            <person name="Eichinger K."/>
            <person name="Huber H."/>
            <person name="Wirth R."/>
            <person name="Goker M."/>
            <person name="Detter J.C."/>
            <person name="Woyke T."/>
            <person name="Bristow J."/>
            <person name="Eisen J.A."/>
            <person name="Markowitz V."/>
            <person name="Hugenholtz P."/>
            <person name="Klenk H.P."/>
            <person name="Kyrpides N.C."/>
        </authorList>
    </citation>
    <scope>NUCLEOTIDE SEQUENCE [LARGE SCALE GENOMIC DNA]</scope>
    <source>
        <strain evidence="4">ATCC 43054 / DSM 2088 / JCM 10308 / V24 S</strain>
    </source>
</reference>
<proteinExistence type="predicted"/>
<dbReference type="PANTHER" id="PTHR22572">
    <property type="entry name" value="SUGAR-1-PHOSPHATE GUANYL TRANSFERASE"/>
    <property type="match status" value="1"/>
</dbReference>
<dbReference type="SUPFAM" id="SSF53448">
    <property type="entry name" value="Nucleotide-diphospho-sugar transferases"/>
    <property type="match status" value="1"/>
</dbReference>
<dbReference type="InterPro" id="IPR014710">
    <property type="entry name" value="RmlC-like_jellyroll"/>
</dbReference>
<gene>
    <name evidence="3" type="ordered locus">Mfer_0361</name>
</gene>
<dbReference type="SUPFAM" id="SSF51182">
    <property type="entry name" value="RmlC-like cupins"/>
    <property type="match status" value="1"/>
</dbReference>
<protein>
    <submittedName>
        <fullName evidence="3">Nucleotidyl transferase</fullName>
    </submittedName>
</protein>
<evidence type="ECO:0000313" key="4">
    <source>
        <dbReference type="Proteomes" id="UP000002315"/>
    </source>
</evidence>
<accession>E3GXY1</accession>
<dbReference type="OrthoDB" id="15372at2157"/>
<dbReference type="Pfam" id="PF07883">
    <property type="entry name" value="Cupin_2"/>
    <property type="match status" value="1"/>
</dbReference>
<dbReference type="AlphaFoldDB" id="E3GXY1"/>
<dbReference type="InterPro" id="IPR029044">
    <property type="entry name" value="Nucleotide-diphossugar_trans"/>
</dbReference>
<feature type="domain" description="Nucleotidyl transferase" evidence="1">
    <location>
        <begin position="6"/>
        <end position="229"/>
    </location>
</feature>
<feature type="domain" description="Cupin type-2" evidence="2">
    <location>
        <begin position="260"/>
        <end position="312"/>
    </location>
</feature>
<dbReference type="CDD" id="cd02213">
    <property type="entry name" value="cupin_PMI_typeII_C"/>
    <property type="match status" value="1"/>
</dbReference>
<dbReference type="InterPro" id="IPR011051">
    <property type="entry name" value="RmlC_Cupin_sf"/>
</dbReference>